<dbReference type="OrthoDB" id="5856158at2759"/>
<accession>W2TQ44</accession>
<dbReference type="STRING" id="51031.W2TQ44"/>
<organism evidence="1 2">
    <name type="scientific">Necator americanus</name>
    <name type="common">Human hookworm</name>
    <dbReference type="NCBI Taxonomy" id="51031"/>
    <lineage>
        <taxon>Eukaryota</taxon>
        <taxon>Metazoa</taxon>
        <taxon>Ecdysozoa</taxon>
        <taxon>Nematoda</taxon>
        <taxon>Chromadorea</taxon>
        <taxon>Rhabditida</taxon>
        <taxon>Rhabditina</taxon>
        <taxon>Rhabditomorpha</taxon>
        <taxon>Strongyloidea</taxon>
        <taxon>Ancylostomatidae</taxon>
        <taxon>Bunostominae</taxon>
        <taxon>Necator</taxon>
    </lineage>
</organism>
<gene>
    <name evidence="1" type="ORF">NECAME_07197</name>
</gene>
<protein>
    <submittedName>
        <fullName evidence="1">Uncharacterized protein</fullName>
    </submittedName>
</protein>
<dbReference type="KEGG" id="nai:NECAME_07197"/>
<feature type="non-terminal residue" evidence="1">
    <location>
        <position position="423"/>
    </location>
</feature>
<proteinExistence type="predicted"/>
<dbReference type="EMBL" id="KI658094">
    <property type="protein sequence ID" value="ETN83769.1"/>
    <property type="molecule type" value="Genomic_DNA"/>
</dbReference>
<name>W2TQ44_NECAM</name>
<evidence type="ECO:0000313" key="1">
    <source>
        <dbReference type="EMBL" id="ETN83769.1"/>
    </source>
</evidence>
<evidence type="ECO:0000313" key="2">
    <source>
        <dbReference type="Proteomes" id="UP000053676"/>
    </source>
</evidence>
<sequence length="423" mass="47816">MAYMALHMWAQRSQVVEKALLEAELVAERRMTAHMPACMSVCMLPDHNLTPLNRFARKKTGERPVELSRNLPANGWAVIRARAACDSLNTRRFTRRHAWFHACCHLLNLKITHPANAFFASVAHVPIKDFYATAPVIYVLGIETSGDHGLHARIAFCVIRHRPTLISTFKFSLQASSNLRQVTIVETRQCENTTPHRPFQKQLHRLCSAAALTAQEFNVDPKQSKLDNLDDDEIEALRLEISTTRSSLLKTYTSKKYVITDNAKTCTYNEATIPFFFVVQPSLQKFVGLRSRKSKKHTINRHRMVHRPNTPTHSLTHQGSECASILKATRAFTSIALDIVSHGDGIGLRLLDQPVPLLNSKRQNLDESSDKTNVAGTEKDVSHTYVGQKNVDIMFKNESASRSGSLKHRYTWGLMMWALIEGH</sequence>
<dbReference type="Proteomes" id="UP000053676">
    <property type="component" value="Unassembled WGS sequence"/>
</dbReference>
<keyword evidence="2" id="KW-1185">Reference proteome</keyword>
<dbReference type="AlphaFoldDB" id="W2TQ44"/>
<reference evidence="2" key="1">
    <citation type="journal article" date="2014" name="Nat. Genet.">
        <title>Genome of the human hookworm Necator americanus.</title>
        <authorList>
            <person name="Tang Y.T."/>
            <person name="Gao X."/>
            <person name="Rosa B.A."/>
            <person name="Abubucker S."/>
            <person name="Hallsworth-Pepin K."/>
            <person name="Martin J."/>
            <person name="Tyagi R."/>
            <person name="Heizer E."/>
            <person name="Zhang X."/>
            <person name="Bhonagiri-Palsikar V."/>
            <person name="Minx P."/>
            <person name="Warren W.C."/>
            <person name="Wang Q."/>
            <person name="Zhan B."/>
            <person name="Hotez P.J."/>
            <person name="Sternberg P.W."/>
            <person name="Dougall A."/>
            <person name="Gaze S.T."/>
            <person name="Mulvenna J."/>
            <person name="Sotillo J."/>
            <person name="Ranganathan S."/>
            <person name="Rabelo E.M."/>
            <person name="Wilson R.K."/>
            <person name="Felgner P.L."/>
            <person name="Bethony J."/>
            <person name="Hawdon J.M."/>
            <person name="Gasser R.B."/>
            <person name="Loukas A."/>
            <person name="Mitreva M."/>
        </authorList>
    </citation>
    <scope>NUCLEOTIDE SEQUENCE [LARGE SCALE GENOMIC DNA]</scope>
</reference>